<keyword evidence="5" id="KW-0812">Transmembrane</keyword>
<dbReference type="Pfam" id="PF22731">
    <property type="entry name" value="NCH4"/>
    <property type="match status" value="1"/>
</dbReference>
<evidence type="ECO:0000313" key="7">
    <source>
        <dbReference type="EMBL" id="KYC35889.1"/>
    </source>
</evidence>
<dbReference type="SUPFAM" id="SSF48371">
    <property type="entry name" value="ARM repeat"/>
    <property type="match status" value="1"/>
</dbReference>
<evidence type="ECO:0000259" key="6">
    <source>
        <dbReference type="PROSITE" id="PS50837"/>
    </source>
</evidence>
<dbReference type="SUPFAM" id="SSF52540">
    <property type="entry name" value="P-loop containing nucleoside triphosphate hydrolases"/>
    <property type="match status" value="1"/>
</dbReference>
<protein>
    <recommendedName>
        <fullName evidence="6">NACHT domain-containing protein</fullName>
    </recommendedName>
</protein>
<dbReference type="InterPro" id="IPR011989">
    <property type="entry name" value="ARM-like"/>
</dbReference>
<sequence>MLKCVIQNLLLALKSSFIAYVPLSILLVCYPGWTRTPEAEVKYHVQQLVEENTAPVDRVNAASALGNPTLGDKVAVTALIKALKQDPEAAVRISATAALQHRSLTKDRDSLLTLVESAVPALISTLDKQQEFRSDVRARAADALGKIIWQARQHAGLQEQDEPIGRVVSALLSTLKDKTQEVQVRARAAYALGWMGSSAKISVSTLIDVLDDEKENDILRARAADSLGHSELNAVSDSRAVLALIKALAKKNEVGLRASAVSALGTIKADRELAVPALITVLKEDTEAQVRERAVYALGGFGNDTRSTSALINVLKDETQEEGIRATAASALRVMASNFQTTLPLDAISVLVNALKNGSSEIRANAAYALESTHSSDARTVVPALIDLLKDKKKQVQVNAHYALEQVVLRFQNEGKTAPLSKLDRFILDAEKSSKAMREAGFSTATVDRSLESLRLQRQSRILDRVLEWLYKNPWSLGLAFYFVSLPLLWGIIFWLRPLWLLKINKAFVPLLSVEVPSPIVGAFKITLQTVPYITFFAFFRYRHRVLDAWVTKYLEPTQAAFQKKDTVRSHITRIPIPLNLDEQTISNLTSQDLRSTFSRNPSYILIWGEGGSGKTSLACQLAWWAISSEKTKRLCRHPMIPVLIEFDIDLDVAASEQPFIRSISRQLYSLIGKAEPIPKELLEHLLRQRRVLVIVDRLSEMSEDTQKKIKFGDPDFPVNALIVTSRIKEVFNVEPKTTIEPQRLKSASLSVFIDSYLKLQKKRNSFSDVDYFEACRRLSQMIGQRNITVLLAKLYADQMIVTKNNQSDRSLPVTDNIPDLMLSYLNAVNRSMEGTSKLDNRTVHRDMGVIAWNCLKDTYQPRPADYDTVLASLGDNAETHLQYLEKRLRLVKILEPTQDKVQIVLDPLAEYLAGLYVLNYYGNDEEKWHNFLETVDLMKNRQALIKGFLLAVQDCCIAKGMDAKTPSFVLDELKKRI</sequence>
<dbReference type="STRING" id="128403.WA1_48625"/>
<dbReference type="GO" id="GO:0030089">
    <property type="term" value="C:phycobilisome"/>
    <property type="evidence" value="ECO:0007669"/>
    <property type="project" value="UniProtKB-KW"/>
</dbReference>
<evidence type="ECO:0000256" key="1">
    <source>
        <dbReference type="ARBA" id="ARBA00009299"/>
    </source>
</evidence>
<dbReference type="GO" id="GO:0016491">
    <property type="term" value="F:oxidoreductase activity"/>
    <property type="evidence" value="ECO:0007669"/>
    <property type="project" value="TreeGrafter"/>
</dbReference>
<keyword evidence="5" id="KW-0472">Membrane</keyword>
<gene>
    <name evidence="7" type="ORF">WA1_48625</name>
</gene>
<accession>A0A139WTZ3</accession>
<dbReference type="OrthoDB" id="499561at2"/>
<dbReference type="Proteomes" id="UP000076925">
    <property type="component" value="Unassembled WGS sequence"/>
</dbReference>
<dbReference type="EMBL" id="ANNX02000048">
    <property type="protein sequence ID" value="KYC35889.1"/>
    <property type="molecule type" value="Genomic_DNA"/>
</dbReference>
<keyword evidence="3" id="KW-0605">Phycobilisome</keyword>
<evidence type="ECO:0000256" key="4">
    <source>
        <dbReference type="ARBA" id="ARBA00023239"/>
    </source>
</evidence>
<evidence type="ECO:0000256" key="5">
    <source>
        <dbReference type="SAM" id="Phobius"/>
    </source>
</evidence>
<keyword evidence="2" id="KW-0042">Antenna complex</keyword>
<dbReference type="PANTHER" id="PTHR12697">
    <property type="entry name" value="PBS LYASE HEAT-LIKE PROTEIN"/>
    <property type="match status" value="1"/>
</dbReference>
<dbReference type="GO" id="GO:0016829">
    <property type="term" value="F:lyase activity"/>
    <property type="evidence" value="ECO:0007669"/>
    <property type="project" value="UniProtKB-KW"/>
</dbReference>
<dbReference type="Pfam" id="PF13646">
    <property type="entry name" value="HEAT_2"/>
    <property type="match status" value="1"/>
</dbReference>
<dbReference type="AlphaFoldDB" id="A0A139WTZ3"/>
<dbReference type="InterPro" id="IPR004155">
    <property type="entry name" value="PBS_lyase_HEAT"/>
</dbReference>
<keyword evidence="5" id="KW-1133">Transmembrane helix</keyword>
<comment type="caution">
    <text evidence="7">The sequence shown here is derived from an EMBL/GenBank/DDBJ whole genome shotgun (WGS) entry which is preliminary data.</text>
</comment>
<evidence type="ECO:0000313" key="8">
    <source>
        <dbReference type="Proteomes" id="UP000076925"/>
    </source>
</evidence>
<name>A0A139WTZ3_9CYAN</name>
<keyword evidence="4" id="KW-0456">Lyase</keyword>
<dbReference type="InterPro" id="IPR007111">
    <property type="entry name" value="NACHT_NTPase"/>
</dbReference>
<dbReference type="Gene3D" id="1.25.10.10">
    <property type="entry name" value="Leucine-rich Repeat Variant"/>
    <property type="match status" value="3"/>
</dbReference>
<evidence type="ECO:0000256" key="2">
    <source>
        <dbReference type="ARBA" id="ARBA00022549"/>
    </source>
</evidence>
<dbReference type="InterPro" id="IPR016024">
    <property type="entry name" value="ARM-type_fold"/>
</dbReference>
<organism evidence="7 8">
    <name type="scientific">Scytonema hofmannii PCC 7110</name>
    <dbReference type="NCBI Taxonomy" id="128403"/>
    <lineage>
        <taxon>Bacteria</taxon>
        <taxon>Bacillati</taxon>
        <taxon>Cyanobacteriota</taxon>
        <taxon>Cyanophyceae</taxon>
        <taxon>Nostocales</taxon>
        <taxon>Scytonemataceae</taxon>
        <taxon>Scytonema</taxon>
    </lineage>
</organism>
<dbReference type="RefSeq" id="WP_017742376.1">
    <property type="nucleotide sequence ID" value="NZ_KQ976354.1"/>
</dbReference>
<dbReference type="PROSITE" id="PS50837">
    <property type="entry name" value="NACHT"/>
    <property type="match status" value="1"/>
</dbReference>
<comment type="similarity">
    <text evidence="1">Belongs to the CpcE/RpcE/PecE family.</text>
</comment>
<dbReference type="InterPro" id="IPR054589">
    <property type="entry name" value="NCH4"/>
</dbReference>
<dbReference type="SMART" id="SM00567">
    <property type="entry name" value="EZ_HEAT"/>
    <property type="match status" value="8"/>
</dbReference>
<feature type="domain" description="NACHT" evidence="6">
    <location>
        <begin position="603"/>
        <end position="705"/>
    </location>
</feature>
<reference evidence="7 8" key="1">
    <citation type="journal article" date="2013" name="Genome Biol. Evol.">
        <title>Genomes of Stigonematalean cyanobacteria (subsection V) and the evolution of oxygenic photosynthesis from prokaryotes to plastids.</title>
        <authorList>
            <person name="Dagan T."/>
            <person name="Roettger M."/>
            <person name="Stucken K."/>
            <person name="Landan G."/>
            <person name="Koch R."/>
            <person name="Major P."/>
            <person name="Gould S.B."/>
            <person name="Goremykin V.V."/>
            <person name="Rippka R."/>
            <person name="Tandeau de Marsac N."/>
            <person name="Gugger M."/>
            <person name="Lockhart P.J."/>
            <person name="Allen J.F."/>
            <person name="Brune I."/>
            <person name="Maus I."/>
            <person name="Puhler A."/>
            <person name="Martin W.F."/>
        </authorList>
    </citation>
    <scope>NUCLEOTIDE SEQUENCE [LARGE SCALE GENOMIC DNA]</scope>
    <source>
        <strain evidence="7 8">PCC 7110</strain>
    </source>
</reference>
<dbReference type="InterPro" id="IPR027417">
    <property type="entry name" value="P-loop_NTPase"/>
</dbReference>
<dbReference type="Gene3D" id="3.40.50.300">
    <property type="entry name" value="P-loop containing nucleotide triphosphate hydrolases"/>
    <property type="match status" value="1"/>
</dbReference>
<feature type="transmembrane region" description="Helical" evidence="5">
    <location>
        <begin position="475"/>
        <end position="496"/>
    </location>
</feature>
<proteinExistence type="inferred from homology"/>
<keyword evidence="8" id="KW-1185">Reference proteome</keyword>
<dbReference type="PANTHER" id="PTHR12697:SF5">
    <property type="entry name" value="DEOXYHYPUSINE HYDROXYLASE"/>
    <property type="match status" value="1"/>
</dbReference>
<evidence type="ECO:0000256" key="3">
    <source>
        <dbReference type="ARBA" id="ARBA00022738"/>
    </source>
</evidence>